<dbReference type="GO" id="GO:0005524">
    <property type="term" value="F:ATP binding"/>
    <property type="evidence" value="ECO:0007669"/>
    <property type="project" value="InterPro"/>
</dbReference>
<dbReference type="InterPro" id="IPR012310">
    <property type="entry name" value="DNA_ligase_ATP-dep_cent"/>
</dbReference>
<proteinExistence type="predicted"/>
<feature type="domain" description="ATP-dependent DNA ligase family profile" evidence="2">
    <location>
        <begin position="48"/>
        <end position="210"/>
    </location>
</feature>
<dbReference type="Proteomes" id="UP000614410">
    <property type="component" value="Unassembled WGS sequence"/>
</dbReference>
<dbReference type="GO" id="GO:0006310">
    <property type="term" value="P:DNA recombination"/>
    <property type="evidence" value="ECO:0007669"/>
    <property type="project" value="InterPro"/>
</dbReference>
<evidence type="ECO:0000313" key="3">
    <source>
        <dbReference type="EMBL" id="MBJ7609425.1"/>
    </source>
</evidence>
<dbReference type="GO" id="GO:0003910">
    <property type="term" value="F:DNA ligase (ATP) activity"/>
    <property type="evidence" value="ECO:0007669"/>
    <property type="project" value="InterPro"/>
</dbReference>
<reference evidence="3 4" key="1">
    <citation type="submission" date="2020-10" db="EMBL/GenBank/DDBJ databases">
        <title>Ca. Dormibacterota MAGs.</title>
        <authorList>
            <person name="Montgomery K."/>
        </authorList>
    </citation>
    <scope>NUCLEOTIDE SEQUENCE [LARGE SCALE GENOMIC DNA]</scope>
    <source>
        <strain evidence="3">Mitchell_Peninsula_5</strain>
    </source>
</reference>
<accession>A0A934NG38</accession>
<dbReference type="Gene3D" id="3.30.470.30">
    <property type="entry name" value="DNA ligase/mRNA capping enzyme"/>
    <property type="match status" value="1"/>
</dbReference>
<dbReference type="Pfam" id="PF01068">
    <property type="entry name" value="DNA_ligase_A_M"/>
    <property type="match status" value="1"/>
</dbReference>
<dbReference type="GO" id="GO:0006281">
    <property type="term" value="P:DNA repair"/>
    <property type="evidence" value="ECO:0007669"/>
    <property type="project" value="InterPro"/>
</dbReference>
<gene>
    <name evidence="3" type="ORF">JF887_08350</name>
</gene>
<evidence type="ECO:0000313" key="4">
    <source>
        <dbReference type="Proteomes" id="UP000614410"/>
    </source>
</evidence>
<dbReference type="Gene3D" id="3.30.1490.70">
    <property type="match status" value="1"/>
</dbReference>
<sequence>MSALIQAPRRRRGSSDAQPRLPMSFSAMGFAGRAQPELSTPCAAPFDGDEWLFSVEWEGSRCLLIAEEDGSMRLQGEVGSLDARFPEISAASPFHGSRRAVLDGSICVLDGHGRPDLAALFARVSESTLEHPPAIFLATDLLHLDGEPLIARPLRERLSALQHLIGQDSRVQLPDHVLGHGRALAQAAASRGLSGLIARRTEAPYRAGVASPDRLRIPLNDRREAVVAGWFSTAAGVSVVLADWVGGRLGLLGTATVTGVASTRWLAGAVELATNVAALEGTAEAGPDVTWVRPRLVATVEPAASTAVPVGLTHFSLIALRDDVNPQWCVRRTPVQPPEAGAHLPLRPFSPTVLNALPIEGAA</sequence>
<dbReference type="EMBL" id="JAEKNN010000042">
    <property type="protein sequence ID" value="MBJ7609425.1"/>
    <property type="molecule type" value="Genomic_DNA"/>
</dbReference>
<dbReference type="SUPFAM" id="SSF56091">
    <property type="entry name" value="DNA ligase/mRNA capping enzyme, catalytic domain"/>
    <property type="match status" value="1"/>
</dbReference>
<name>A0A934NG38_9BACT</name>
<evidence type="ECO:0000256" key="1">
    <source>
        <dbReference type="SAM" id="MobiDB-lite"/>
    </source>
</evidence>
<comment type="caution">
    <text evidence="3">The sequence shown here is derived from an EMBL/GenBank/DDBJ whole genome shotgun (WGS) entry which is preliminary data.</text>
</comment>
<feature type="region of interest" description="Disordered" evidence="1">
    <location>
        <begin position="1"/>
        <end position="21"/>
    </location>
</feature>
<evidence type="ECO:0000259" key="2">
    <source>
        <dbReference type="Pfam" id="PF01068"/>
    </source>
</evidence>
<dbReference type="AlphaFoldDB" id="A0A934NG38"/>
<protein>
    <recommendedName>
        <fullName evidence="2">ATP-dependent DNA ligase family profile domain-containing protein</fullName>
    </recommendedName>
</protein>
<organism evidence="3 4">
    <name type="scientific">Candidatus Amunia macphersoniae</name>
    <dbReference type="NCBI Taxonomy" id="3127014"/>
    <lineage>
        <taxon>Bacteria</taxon>
        <taxon>Bacillati</taxon>
        <taxon>Candidatus Dormiibacterota</taxon>
        <taxon>Candidatus Dormibacteria</taxon>
        <taxon>Candidatus Aeolococcales</taxon>
        <taxon>Candidatus Aeolococcaceae</taxon>
        <taxon>Candidatus Amunia</taxon>
    </lineage>
</organism>